<evidence type="ECO:0000256" key="1">
    <source>
        <dbReference type="ARBA" id="ARBA00009065"/>
    </source>
</evidence>
<dbReference type="SMART" id="SM00385">
    <property type="entry name" value="CYCLIN"/>
    <property type="match status" value="1"/>
</dbReference>
<evidence type="ECO:0000256" key="5">
    <source>
        <dbReference type="RuleBase" id="RU000383"/>
    </source>
</evidence>
<keyword evidence="4" id="KW-0131">Cell cycle</keyword>
<dbReference type="OrthoDB" id="5590282at2759"/>
<comment type="caution">
    <text evidence="7">The sequence shown here is derived from an EMBL/GenBank/DDBJ whole genome shotgun (WGS) entry which is preliminary data.</text>
</comment>
<dbReference type="EMBL" id="CM035415">
    <property type="protein sequence ID" value="KAH7427838.1"/>
    <property type="molecule type" value="Genomic_DNA"/>
</dbReference>
<dbReference type="InterPro" id="IPR048258">
    <property type="entry name" value="Cyclins_cyclin-box"/>
</dbReference>
<organism evidence="7 8">
    <name type="scientific">Ceratopteris richardii</name>
    <name type="common">Triangle waterfern</name>
    <dbReference type="NCBI Taxonomy" id="49495"/>
    <lineage>
        <taxon>Eukaryota</taxon>
        <taxon>Viridiplantae</taxon>
        <taxon>Streptophyta</taxon>
        <taxon>Embryophyta</taxon>
        <taxon>Tracheophyta</taxon>
        <taxon>Polypodiopsida</taxon>
        <taxon>Polypodiidae</taxon>
        <taxon>Polypodiales</taxon>
        <taxon>Pteridineae</taxon>
        <taxon>Pteridaceae</taxon>
        <taxon>Parkerioideae</taxon>
        <taxon>Ceratopteris</taxon>
    </lineage>
</organism>
<dbReference type="Pfam" id="PF00134">
    <property type="entry name" value="Cyclin_N"/>
    <property type="match status" value="1"/>
</dbReference>
<dbReference type="Gene3D" id="1.10.472.10">
    <property type="entry name" value="Cyclin-like"/>
    <property type="match status" value="2"/>
</dbReference>
<dbReference type="InterPro" id="IPR006671">
    <property type="entry name" value="Cyclin_N"/>
</dbReference>
<name>A0A8T2TZM3_CERRI</name>
<keyword evidence="2" id="KW-0132">Cell division</keyword>
<protein>
    <recommendedName>
        <fullName evidence="6">Cyclin-like domain-containing protein</fullName>
    </recommendedName>
</protein>
<evidence type="ECO:0000313" key="8">
    <source>
        <dbReference type="Proteomes" id="UP000825935"/>
    </source>
</evidence>
<dbReference type="InterPro" id="IPR039361">
    <property type="entry name" value="Cyclin"/>
</dbReference>
<keyword evidence="8" id="KW-1185">Reference proteome</keyword>
<dbReference type="PANTHER" id="PTHR10177">
    <property type="entry name" value="CYCLINS"/>
    <property type="match status" value="1"/>
</dbReference>
<evidence type="ECO:0000256" key="4">
    <source>
        <dbReference type="ARBA" id="ARBA00023306"/>
    </source>
</evidence>
<dbReference type="Pfam" id="PF02984">
    <property type="entry name" value="Cyclin_C"/>
    <property type="match status" value="1"/>
</dbReference>
<dbReference type="AlphaFoldDB" id="A0A8T2TZM3"/>
<gene>
    <name evidence="7" type="ORF">KP509_10G062700</name>
</gene>
<keyword evidence="3 5" id="KW-0195">Cyclin</keyword>
<accession>A0A8T2TZM3</accession>
<evidence type="ECO:0000256" key="3">
    <source>
        <dbReference type="ARBA" id="ARBA00023127"/>
    </source>
</evidence>
<evidence type="ECO:0000313" key="7">
    <source>
        <dbReference type="EMBL" id="KAH7427838.1"/>
    </source>
</evidence>
<dbReference type="SUPFAM" id="SSF47954">
    <property type="entry name" value="Cyclin-like"/>
    <property type="match status" value="1"/>
</dbReference>
<feature type="domain" description="Cyclin-like" evidence="6">
    <location>
        <begin position="94"/>
        <end position="182"/>
    </location>
</feature>
<sequence length="351" mass="39808">MDFEHSLLCCEEYINSPLTSDIADATSTSSTPSSTASVVSSPSYWTMPAFFPDDDELTIPFLMSKQKDYEPDEGYAPQLQSNQTLCEARSNAARWMTKAHVSHKFSPLTIAMAMNYLDRYLQRNLSLPWKPWMMELLSVACLSLAAKMEEVDVPALLDLQIEGLEHLFQTKTVQRMELNVLSAIRWRLRCVTSFTFVEKAINYLKIRQDMKSGLMMRIVELIFGSLADVDFLSIDSSTIAAASVCFAVEELLPRQAAELKLCLLEYIPTDEEKLRKCSMLLESVIVDPVHITTPSKGNTKFPLSPTTVLLPYDDNSSMDNSRDLCFHLAFADRELDLEDECAFHPKKQRRI</sequence>
<dbReference type="CDD" id="cd20543">
    <property type="entry name" value="CYCLIN_AtCycD-like_rpt1"/>
    <property type="match status" value="1"/>
</dbReference>
<dbReference type="InterPro" id="IPR013763">
    <property type="entry name" value="Cyclin-like_dom"/>
</dbReference>
<proteinExistence type="inferred from homology"/>
<dbReference type="InterPro" id="IPR036915">
    <property type="entry name" value="Cyclin-like_sf"/>
</dbReference>
<dbReference type="InterPro" id="IPR004367">
    <property type="entry name" value="Cyclin_C-dom"/>
</dbReference>
<evidence type="ECO:0000256" key="2">
    <source>
        <dbReference type="ARBA" id="ARBA00022618"/>
    </source>
</evidence>
<dbReference type="OMA" id="KEIKPYM"/>
<evidence type="ECO:0000259" key="6">
    <source>
        <dbReference type="SMART" id="SM00385"/>
    </source>
</evidence>
<comment type="similarity">
    <text evidence="1">Belongs to the cyclin family. Cyclin D subfamily.</text>
</comment>
<dbReference type="FunFam" id="1.10.472.10:FF:000060">
    <property type="entry name" value="D6-type cyclin"/>
    <property type="match status" value="1"/>
</dbReference>
<dbReference type="CDD" id="cd20544">
    <property type="entry name" value="CYCLIN_AtCycD-like_rpt2"/>
    <property type="match status" value="1"/>
</dbReference>
<reference evidence="7" key="1">
    <citation type="submission" date="2021-08" db="EMBL/GenBank/DDBJ databases">
        <title>WGS assembly of Ceratopteris richardii.</title>
        <authorList>
            <person name="Marchant D.B."/>
            <person name="Chen G."/>
            <person name="Jenkins J."/>
            <person name="Shu S."/>
            <person name="Leebens-Mack J."/>
            <person name="Grimwood J."/>
            <person name="Schmutz J."/>
            <person name="Soltis P."/>
            <person name="Soltis D."/>
            <person name="Chen Z.-H."/>
        </authorList>
    </citation>
    <scope>NUCLEOTIDE SEQUENCE</scope>
    <source>
        <strain evidence="7">Whitten #5841</strain>
        <tissue evidence="7">Leaf</tissue>
    </source>
</reference>
<dbReference type="Proteomes" id="UP000825935">
    <property type="component" value="Chromosome 10"/>
</dbReference>
<dbReference type="PROSITE" id="PS00292">
    <property type="entry name" value="CYCLINS"/>
    <property type="match status" value="1"/>
</dbReference>
<dbReference type="GO" id="GO:0051301">
    <property type="term" value="P:cell division"/>
    <property type="evidence" value="ECO:0007669"/>
    <property type="project" value="UniProtKB-KW"/>
</dbReference>